<feature type="region of interest" description="Disordered" evidence="1">
    <location>
        <begin position="43"/>
        <end position="112"/>
    </location>
</feature>
<sequence length="400" mass="41713">MRRSRNHPRAGGPAPSSAERAPRFFDRLRLTHRRTIIIAAADLPAGPASPLPPARAADPVEAPAQPPMRAHAAPPAAPAPDPAQVPEAPEPWSPAAEPEPPAAGPRPRAVPDTTWLEPLAAGEPGAEILPVAVPTEFGSGRRVPDTLLDGWSTDSLTVRAASIRGRMHRYNGAPRQDAVALLAADDGATLYLAVADGVSAARFSHRGAEAAARYAVGWLAKCWTPEAEVDWSSLAKGAAWQVQSLAEPDKGAQPTDFATTLVCAAVRRRGDRLVGSVFSVGDSGSWVLSAGPLRLLEGGKAAVAEGEVATSAVRPLPYPPASLDVADFEVAADEVLLIGTDGIGDPIGGGGGPLTDLLRERLVGRLPTVLEFGHVTDFSKAGFDDDRTLVAVWPCGAKER</sequence>
<dbReference type="Proteomes" id="UP000185469">
    <property type="component" value="Chromosome"/>
</dbReference>
<dbReference type="SUPFAM" id="SSF81606">
    <property type="entry name" value="PP2C-like"/>
    <property type="match status" value="1"/>
</dbReference>
<evidence type="ECO:0000256" key="1">
    <source>
        <dbReference type="SAM" id="MobiDB-lite"/>
    </source>
</evidence>
<feature type="region of interest" description="Disordered" evidence="1">
    <location>
        <begin position="1"/>
        <end position="26"/>
    </location>
</feature>
<reference evidence="3 4" key="1">
    <citation type="submission" date="2014-08" db="EMBL/GenBank/DDBJ databases">
        <title>Complete genome sequence of Corynebacterium sphenisci CECT 5990(T) (=DSM 44792(T)), isolated from healthy wild penguins.</title>
        <authorList>
            <person name="Ruckert C."/>
            <person name="Albersmeier A."/>
            <person name="Winkler A."/>
            <person name="Kalinowski J."/>
        </authorList>
    </citation>
    <scope>NUCLEOTIDE SEQUENCE [LARGE SCALE GENOMIC DNA]</scope>
    <source>
        <strain evidence="3 4">DSM 44792</strain>
    </source>
</reference>
<feature type="compositionally biased region" description="Pro residues" evidence="1">
    <location>
        <begin position="75"/>
        <end position="104"/>
    </location>
</feature>
<dbReference type="InterPro" id="IPR001932">
    <property type="entry name" value="PPM-type_phosphatase-like_dom"/>
</dbReference>
<dbReference type="AlphaFoldDB" id="A0A1L7CW67"/>
<protein>
    <recommendedName>
        <fullName evidence="2">PPM-type phosphatase domain-containing protein</fullName>
    </recommendedName>
</protein>
<dbReference type="OrthoDB" id="491589at2"/>
<keyword evidence="4" id="KW-1185">Reference proteome</keyword>
<evidence type="ECO:0000313" key="3">
    <source>
        <dbReference type="EMBL" id="APT90058.1"/>
    </source>
</evidence>
<dbReference type="Gene3D" id="3.60.40.10">
    <property type="entry name" value="PPM-type phosphatase domain"/>
    <property type="match status" value="1"/>
</dbReference>
<dbReference type="STRING" id="1437874.CSPHI_02035"/>
<evidence type="ECO:0000259" key="2">
    <source>
        <dbReference type="Pfam" id="PF13672"/>
    </source>
</evidence>
<feature type="compositionally biased region" description="Low complexity" evidence="1">
    <location>
        <begin position="54"/>
        <end position="74"/>
    </location>
</feature>
<accession>A0A1L7CW67</accession>
<dbReference type="KEGG" id="csph:CSPHI_02035"/>
<gene>
    <name evidence="3" type="ORF">CSPHI_02035</name>
</gene>
<dbReference type="InterPro" id="IPR036457">
    <property type="entry name" value="PPM-type-like_dom_sf"/>
</dbReference>
<dbReference type="Pfam" id="PF13672">
    <property type="entry name" value="PP2C_2"/>
    <property type="match status" value="1"/>
</dbReference>
<dbReference type="RefSeq" id="WP_075691267.1">
    <property type="nucleotide sequence ID" value="NZ_CP009248.1"/>
</dbReference>
<evidence type="ECO:0000313" key="4">
    <source>
        <dbReference type="Proteomes" id="UP000185469"/>
    </source>
</evidence>
<dbReference type="EMBL" id="CP009248">
    <property type="protein sequence ID" value="APT90058.1"/>
    <property type="molecule type" value="Genomic_DNA"/>
</dbReference>
<organism evidence="3 4">
    <name type="scientific">Corynebacterium sphenisci DSM 44792</name>
    <dbReference type="NCBI Taxonomy" id="1437874"/>
    <lineage>
        <taxon>Bacteria</taxon>
        <taxon>Bacillati</taxon>
        <taxon>Actinomycetota</taxon>
        <taxon>Actinomycetes</taxon>
        <taxon>Mycobacteriales</taxon>
        <taxon>Corynebacteriaceae</taxon>
        <taxon>Corynebacterium</taxon>
    </lineage>
</organism>
<proteinExistence type="predicted"/>
<feature type="domain" description="PPM-type phosphatase" evidence="2">
    <location>
        <begin position="164"/>
        <end position="343"/>
    </location>
</feature>
<name>A0A1L7CW67_9CORY</name>